<dbReference type="InterPro" id="IPR001478">
    <property type="entry name" value="PDZ"/>
</dbReference>
<name>U2EIA2_9GAMM</name>
<reference evidence="2 3" key="1">
    <citation type="journal article" date="2011" name="J. Bacteriol.">
        <title>Genome sequence of Salinisphaera shabanensis, a gammaproteobacterium from the harsh, variable environment of the brine-seawater interface of the Shaban Deep in the Red Sea.</title>
        <authorList>
            <person name="Antunes A."/>
            <person name="Alam I."/>
            <person name="Bajic V.B."/>
            <person name="Stingl U."/>
        </authorList>
    </citation>
    <scope>NUCLEOTIDE SEQUENCE [LARGE SCALE GENOMIC DNA]</scope>
    <source>
        <strain evidence="2 3">E1L3A</strain>
    </source>
</reference>
<organism evidence="2 3">
    <name type="scientific">Salinisphaera shabanensis E1L3A</name>
    <dbReference type="NCBI Taxonomy" id="1033802"/>
    <lineage>
        <taxon>Bacteria</taxon>
        <taxon>Pseudomonadati</taxon>
        <taxon>Pseudomonadota</taxon>
        <taxon>Gammaproteobacteria</taxon>
        <taxon>Salinisphaerales</taxon>
        <taxon>Salinisphaeraceae</taxon>
        <taxon>Salinisphaera</taxon>
    </lineage>
</organism>
<dbReference type="InterPro" id="IPR027268">
    <property type="entry name" value="Peptidase_M4/M1_CTD_sf"/>
</dbReference>
<gene>
    <name evidence="2" type="ORF">SSPSH_003154</name>
</gene>
<dbReference type="SMART" id="SM00228">
    <property type="entry name" value="PDZ"/>
    <property type="match status" value="1"/>
</dbReference>
<keyword evidence="3" id="KW-1185">Reference proteome</keyword>
<comment type="caution">
    <text evidence="2">The sequence shown here is derived from an EMBL/GenBank/DDBJ whole genome shotgun (WGS) entry which is preliminary data.</text>
</comment>
<dbReference type="EMBL" id="AFNV02000024">
    <property type="protein sequence ID" value="ERJ18072.1"/>
    <property type="molecule type" value="Genomic_DNA"/>
</dbReference>
<sequence length="598" mass="65813">MPTLDYIVTPVAASAHRFRVVLQTEVEAGAPVELALPSWIPGSYVIRDFARHLLSIAAESDGEPIEIISLDRQRWRCTPTGTRLTVACEFYARDESVRAAFLDDTRAFFNFTSLALRPAGREHDPCRVTLEAPTSIDNWQVVTTLPAEAVDSRGFGVYAVESYWSLIDQPVAMGAAVEYVRFEVRGVSHAFVLLGSHDADTQRLAADLTAACEAQAAVFDELPAREYLFFAQVTPSGFGGLEHRESSVLQVARDALPARIAPANGEATRSNAYETLLGLCSHEYFHLWNVKRIRPAAVAANDLQSEAYFRDLWAYEGVTSYYDDLGLVRAGLISEQGYLDRLATLATRIDRTPGRHRQSLAQSSFDAWLKFYRPDENTPNAVISYYGKGAQFALGLDLKLRVETDGVLSLDDVMRELWQRNGRDDDPVPEHGLATLAAELSGLDLSVFVEDHLETTIDAPWADWLRYFGIDAVFAPATDDAAVVHGRLGLRSGSDAQPRVTHIFDDGPAQAAGVSPQDRLVAIDGIEVVGTTLATRLRRYPAGAVVRLHLLRGDELLLREVTLAGVAAGEWKLRIDSHADPAAHARRANWLHRANAPA</sequence>
<evidence type="ECO:0000313" key="3">
    <source>
        <dbReference type="Proteomes" id="UP000006242"/>
    </source>
</evidence>
<protein>
    <submittedName>
        <fullName evidence="2">Family M61 unassigned peptidase protein</fullName>
    </submittedName>
</protein>
<dbReference type="PIRSF" id="PIRSF016493">
    <property type="entry name" value="Glycyl_aminpptds"/>
    <property type="match status" value="1"/>
</dbReference>
<dbReference type="RefSeq" id="WP_006913604.1">
    <property type="nucleotide sequence ID" value="NZ_AFNV02000024.1"/>
</dbReference>
<dbReference type="eggNOG" id="COG3975">
    <property type="taxonomic scope" value="Bacteria"/>
</dbReference>
<dbReference type="Gene3D" id="2.30.42.10">
    <property type="match status" value="1"/>
</dbReference>
<evidence type="ECO:0000259" key="1">
    <source>
        <dbReference type="SMART" id="SM00228"/>
    </source>
</evidence>
<dbReference type="Gene3D" id="1.10.390.10">
    <property type="entry name" value="Neutral Protease Domain 2"/>
    <property type="match status" value="1"/>
</dbReference>
<dbReference type="InterPro" id="IPR040756">
    <property type="entry name" value="Peptidase_M61_N"/>
</dbReference>
<dbReference type="SUPFAM" id="SSF55486">
    <property type="entry name" value="Metalloproteases ('zincins'), catalytic domain"/>
    <property type="match status" value="1"/>
</dbReference>
<accession>U2EIA2</accession>
<reference evidence="2 3" key="2">
    <citation type="journal article" date="2013" name="PLoS ONE">
        <title>INDIGO - INtegrated Data Warehouse of MIcrobial GenOmes with Examples from the Red Sea Extremophiles.</title>
        <authorList>
            <person name="Alam I."/>
            <person name="Antunes A."/>
            <person name="Kamau A.A."/>
            <person name="Ba Alawi W."/>
            <person name="Kalkatawi M."/>
            <person name="Stingl U."/>
            <person name="Bajic V.B."/>
        </authorList>
    </citation>
    <scope>NUCLEOTIDE SEQUENCE [LARGE SCALE GENOMIC DNA]</scope>
    <source>
        <strain evidence="2 3">E1L3A</strain>
    </source>
</reference>
<dbReference type="Pfam" id="PF17899">
    <property type="entry name" value="Peptidase_M61_N"/>
    <property type="match status" value="1"/>
</dbReference>
<dbReference type="STRING" id="1033802.SSPSH_003154"/>
<dbReference type="OrthoDB" id="9778516at2"/>
<dbReference type="InterPro" id="IPR036034">
    <property type="entry name" value="PDZ_sf"/>
</dbReference>
<feature type="domain" description="PDZ" evidence="1">
    <location>
        <begin position="486"/>
        <end position="554"/>
    </location>
</feature>
<proteinExistence type="predicted"/>
<dbReference type="SUPFAM" id="SSF50156">
    <property type="entry name" value="PDZ domain-like"/>
    <property type="match status" value="1"/>
</dbReference>
<dbReference type="AlphaFoldDB" id="U2EIA2"/>
<dbReference type="Proteomes" id="UP000006242">
    <property type="component" value="Unassembled WGS sequence"/>
</dbReference>
<evidence type="ECO:0000313" key="2">
    <source>
        <dbReference type="EMBL" id="ERJ18072.1"/>
    </source>
</evidence>
<dbReference type="Pfam" id="PF05299">
    <property type="entry name" value="Peptidase_M61"/>
    <property type="match status" value="1"/>
</dbReference>
<dbReference type="InterPro" id="IPR024191">
    <property type="entry name" value="Peptidase_M61"/>
</dbReference>
<dbReference type="InterPro" id="IPR007963">
    <property type="entry name" value="Peptidase_M61_catalytic"/>
</dbReference>
<dbReference type="Gene3D" id="2.60.40.3650">
    <property type="match status" value="1"/>
</dbReference>